<keyword evidence="1" id="KW-0812">Transmembrane</keyword>
<reference evidence="2" key="1">
    <citation type="journal article" date="2020" name="Nature">
        <title>Giant virus diversity and host interactions through global metagenomics.</title>
        <authorList>
            <person name="Schulz F."/>
            <person name="Roux S."/>
            <person name="Paez-Espino D."/>
            <person name="Jungbluth S."/>
            <person name="Walsh D.A."/>
            <person name="Denef V.J."/>
            <person name="McMahon K.D."/>
            <person name="Konstantinidis K.T."/>
            <person name="Eloe-Fadrosh E.A."/>
            <person name="Kyrpides N.C."/>
            <person name="Woyke T."/>
        </authorList>
    </citation>
    <scope>NUCLEOTIDE SEQUENCE</scope>
    <source>
        <strain evidence="2">GVMAG-M-3300025890-48</strain>
    </source>
</reference>
<protein>
    <submittedName>
        <fullName evidence="2">Uncharacterized protein</fullName>
    </submittedName>
</protein>
<name>A0A6C0JFF4_9ZZZZ</name>
<organism evidence="2">
    <name type="scientific">viral metagenome</name>
    <dbReference type="NCBI Taxonomy" id="1070528"/>
    <lineage>
        <taxon>unclassified sequences</taxon>
        <taxon>metagenomes</taxon>
        <taxon>organismal metagenomes</taxon>
    </lineage>
</organism>
<accession>A0A6C0JFF4</accession>
<proteinExistence type="predicted"/>
<feature type="transmembrane region" description="Helical" evidence="1">
    <location>
        <begin position="72"/>
        <end position="90"/>
    </location>
</feature>
<evidence type="ECO:0000256" key="1">
    <source>
        <dbReference type="SAM" id="Phobius"/>
    </source>
</evidence>
<keyword evidence="1" id="KW-0472">Membrane</keyword>
<dbReference type="EMBL" id="MN740371">
    <property type="protein sequence ID" value="QHU03197.1"/>
    <property type="molecule type" value="Genomic_DNA"/>
</dbReference>
<keyword evidence="1" id="KW-1133">Transmembrane helix</keyword>
<evidence type="ECO:0000313" key="2">
    <source>
        <dbReference type="EMBL" id="QHU03197.1"/>
    </source>
</evidence>
<sequence>MNNKNTNWNDETEKILIDLADQAMCYNWMHNEAHADYSKKAALFTIPTIILSISSGTINFSSSRIEENYREYLFLCIGIVNIITGLLIVLQEACKIHSKNESHRIATISWDKLYRNTKIELAKPPNMRIPAINMVNIVQNEFNKLIEVSPVLGKGVINRFNKTFPNKINKLNDKNRAYLAITKPEICNVLVSVSKSVYNTKKILDKEVNDKIGGIIKKFKIVSGRNPTPSEIIIEADNAIEIEIVEKYLRERNVSDEDMSINNYSNYVEDFSDDIFAQNAIIYDESDYE</sequence>
<feature type="transmembrane region" description="Helical" evidence="1">
    <location>
        <begin position="41"/>
        <end position="60"/>
    </location>
</feature>
<dbReference type="AlphaFoldDB" id="A0A6C0JFF4"/>